<dbReference type="FunFam" id="1.10.1160.10:FF:000001">
    <property type="entry name" value="Glutamine--tRNA ligase"/>
    <property type="match status" value="1"/>
</dbReference>
<feature type="domain" description="Glutaminyl-tRNA synthetase class Ib non-specific RNA-binding" evidence="12">
    <location>
        <begin position="185"/>
        <end position="289"/>
    </location>
</feature>
<evidence type="ECO:0000256" key="1">
    <source>
        <dbReference type="ARBA" id="ARBA00012836"/>
    </source>
</evidence>
<name>R7UY02_CAPTE</name>
<dbReference type="PANTHER" id="PTHR43097">
    <property type="entry name" value="GLUTAMINE-TRNA LIGASE"/>
    <property type="match status" value="1"/>
</dbReference>
<comment type="catalytic activity">
    <reaction evidence="7">
        <text>tRNA(Gln) + L-glutamine + ATP = L-glutaminyl-tRNA(Gln) + AMP + diphosphate</text>
        <dbReference type="Rhea" id="RHEA:20121"/>
        <dbReference type="Rhea" id="RHEA-COMP:9662"/>
        <dbReference type="Rhea" id="RHEA-COMP:9681"/>
        <dbReference type="ChEBI" id="CHEBI:30616"/>
        <dbReference type="ChEBI" id="CHEBI:33019"/>
        <dbReference type="ChEBI" id="CHEBI:58359"/>
        <dbReference type="ChEBI" id="CHEBI:78442"/>
        <dbReference type="ChEBI" id="CHEBI:78521"/>
        <dbReference type="ChEBI" id="CHEBI:456215"/>
        <dbReference type="EC" id="6.1.1.18"/>
    </reaction>
</comment>
<dbReference type="InterPro" id="IPR042559">
    <property type="entry name" value="Gln-tRNA-synth_Ib_RNA-bd_N_2"/>
</dbReference>
<dbReference type="SUPFAM" id="SSF52374">
    <property type="entry name" value="Nucleotidylyl transferase"/>
    <property type="match status" value="1"/>
</dbReference>
<keyword evidence="2 8" id="KW-0436">Ligase</keyword>
<evidence type="ECO:0000313" key="15">
    <source>
        <dbReference type="EnsemblMetazoa" id="CapteP221989"/>
    </source>
</evidence>
<dbReference type="Gene3D" id="3.40.50.620">
    <property type="entry name" value="HUPs"/>
    <property type="match status" value="1"/>
</dbReference>
<dbReference type="AlphaFoldDB" id="R7UY02"/>
<evidence type="ECO:0000259" key="10">
    <source>
        <dbReference type="Pfam" id="PF00749"/>
    </source>
</evidence>
<feature type="domain" description="Glutamyl/glutaminyl-tRNA synthetase class Ib catalytic" evidence="10">
    <location>
        <begin position="299"/>
        <end position="568"/>
    </location>
</feature>
<dbReference type="InterPro" id="IPR020058">
    <property type="entry name" value="Glu/Gln-tRNA-synth_Ib_cat-dom"/>
</dbReference>
<dbReference type="GO" id="GO:0006425">
    <property type="term" value="P:glutaminyl-tRNA aminoacylation"/>
    <property type="evidence" value="ECO:0007669"/>
    <property type="project" value="InterPro"/>
</dbReference>
<dbReference type="PANTHER" id="PTHR43097:SF4">
    <property type="entry name" value="GLUTAMINE--TRNA LIGASE"/>
    <property type="match status" value="1"/>
</dbReference>
<dbReference type="FunFam" id="1.10.8.1290:FF:000002">
    <property type="entry name" value="Glutamine--tRNA ligase cytoplasmic"/>
    <property type="match status" value="1"/>
</dbReference>
<reference evidence="15" key="3">
    <citation type="submission" date="2015-06" db="UniProtKB">
        <authorList>
            <consortium name="EnsemblMetazoa"/>
        </authorList>
    </citation>
    <scope>IDENTIFICATION</scope>
</reference>
<dbReference type="EMBL" id="AMQN01006785">
    <property type="status" value="NOT_ANNOTATED_CDS"/>
    <property type="molecule type" value="Genomic_DNA"/>
</dbReference>
<evidence type="ECO:0000256" key="2">
    <source>
        <dbReference type="ARBA" id="ARBA00022598"/>
    </source>
</evidence>
<dbReference type="InterPro" id="IPR011035">
    <property type="entry name" value="Ribosomal_bL25/Gln-tRNA_synth"/>
</dbReference>
<gene>
    <name evidence="14" type="ORF">CAPTEDRAFT_221989</name>
</gene>
<dbReference type="InterPro" id="IPR014729">
    <property type="entry name" value="Rossmann-like_a/b/a_fold"/>
</dbReference>
<dbReference type="InterPro" id="IPR007639">
    <property type="entry name" value="Gln-tRNA-synth_Ib_RNA-bd_N"/>
</dbReference>
<dbReference type="GO" id="GO:0005524">
    <property type="term" value="F:ATP binding"/>
    <property type="evidence" value="ECO:0007669"/>
    <property type="project" value="UniProtKB-KW"/>
</dbReference>
<dbReference type="HOGENOM" id="CLU_001882_2_3_1"/>
<dbReference type="InterPro" id="IPR020056">
    <property type="entry name" value="Rbsml_bL25/Gln-tRNA_synth_N"/>
</dbReference>
<dbReference type="InterPro" id="IPR020059">
    <property type="entry name" value="Glu/Gln-tRNA-synth_Ib_codon-bd"/>
</dbReference>
<dbReference type="EMBL" id="AMQN01006784">
    <property type="status" value="NOT_ANNOTATED_CDS"/>
    <property type="molecule type" value="Genomic_DNA"/>
</dbReference>
<dbReference type="OMA" id="FAWRIMG"/>
<dbReference type="EC" id="6.1.1.18" evidence="1"/>
<dbReference type="Pfam" id="PF04557">
    <property type="entry name" value="tRNA_synt_1c_R2"/>
    <property type="match status" value="1"/>
</dbReference>
<dbReference type="InterPro" id="IPR007638">
    <property type="entry name" value="Gln-tRNA-synth_Ib_RNA-bd_2"/>
</dbReference>
<dbReference type="EMBL" id="AMQN01006786">
    <property type="status" value="NOT_ANNOTATED_CDS"/>
    <property type="molecule type" value="Genomic_DNA"/>
</dbReference>
<dbReference type="Pfam" id="PF03950">
    <property type="entry name" value="tRNA-synt_1c_C"/>
    <property type="match status" value="1"/>
</dbReference>
<evidence type="ECO:0000256" key="8">
    <source>
        <dbReference type="RuleBase" id="RU363037"/>
    </source>
</evidence>
<dbReference type="GO" id="GO:0004819">
    <property type="term" value="F:glutamine-tRNA ligase activity"/>
    <property type="evidence" value="ECO:0007669"/>
    <property type="project" value="UniProtKB-EC"/>
</dbReference>
<evidence type="ECO:0000256" key="4">
    <source>
        <dbReference type="ARBA" id="ARBA00022840"/>
    </source>
</evidence>
<reference evidence="14 16" key="2">
    <citation type="journal article" date="2013" name="Nature">
        <title>Insights into bilaterian evolution from three spiralian genomes.</title>
        <authorList>
            <person name="Simakov O."/>
            <person name="Marletaz F."/>
            <person name="Cho S.J."/>
            <person name="Edsinger-Gonzales E."/>
            <person name="Havlak P."/>
            <person name="Hellsten U."/>
            <person name="Kuo D.H."/>
            <person name="Larsson T."/>
            <person name="Lv J."/>
            <person name="Arendt D."/>
            <person name="Savage R."/>
            <person name="Osoegawa K."/>
            <person name="de Jong P."/>
            <person name="Grimwood J."/>
            <person name="Chapman J.A."/>
            <person name="Shapiro H."/>
            <person name="Aerts A."/>
            <person name="Otillar R.P."/>
            <person name="Terry A.Y."/>
            <person name="Boore J.L."/>
            <person name="Grigoriev I.V."/>
            <person name="Lindberg D.R."/>
            <person name="Seaver E.C."/>
            <person name="Weisblat D.A."/>
            <person name="Putnam N.H."/>
            <person name="Rokhsar D.S."/>
        </authorList>
    </citation>
    <scope>NUCLEOTIDE SEQUENCE</scope>
    <source>
        <strain evidence="14 16">I ESC-2004</strain>
    </source>
</reference>
<dbReference type="FunFam" id="3.90.800.10:FF:000001">
    <property type="entry name" value="Glutamine--tRNA ligase"/>
    <property type="match status" value="1"/>
</dbReference>
<dbReference type="Gene3D" id="1.10.10.2420">
    <property type="match status" value="1"/>
</dbReference>
<keyword evidence="5 8" id="KW-0648">Protein biosynthesis</keyword>
<evidence type="ECO:0000256" key="9">
    <source>
        <dbReference type="SAM" id="MobiDB-lite"/>
    </source>
</evidence>
<evidence type="ECO:0000256" key="6">
    <source>
        <dbReference type="ARBA" id="ARBA00023146"/>
    </source>
</evidence>
<dbReference type="SUPFAM" id="SSF50715">
    <property type="entry name" value="Ribosomal protein L25-like"/>
    <property type="match status" value="1"/>
</dbReference>
<feature type="domain" description="Glutamyl/glutaminyl-tRNA synthetase class Ib anti-codon binding" evidence="11">
    <location>
        <begin position="571"/>
        <end position="629"/>
    </location>
</feature>
<feature type="region of interest" description="Disordered" evidence="9">
    <location>
        <begin position="201"/>
        <end position="231"/>
    </location>
</feature>
<keyword evidence="16" id="KW-1185">Reference proteome</keyword>
<dbReference type="InterPro" id="IPR042558">
    <property type="entry name" value="Gln-tRNA-synth_Ib_RNA-bd_N_1"/>
</dbReference>
<dbReference type="STRING" id="283909.R7UY02"/>
<reference evidence="16" key="1">
    <citation type="submission" date="2012-12" db="EMBL/GenBank/DDBJ databases">
        <authorList>
            <person name="Hellsten U."/>
            <person name="Grimwood J."/>
            <person name="Chapman J.A."/>
            <person name="Shapiro H."/>
            <person name="Aerts A."/>
            <person name="Otillar R.P."/>
            <person name="Terry A.Y."/>
            <person name="Boore J.L."/>
            <person name="Simakov O."/>
            <person name="Marletaz F."/>
            <person name="Cho S.-J."/>
            <person name="Edsinger-Gonzales E."/>
            <person name="Havlak P."/>
            <person name="Kuo D.-H."/>
            <person name="Larsson T."/>
            <person name="Lv J."/>
            <person name="Arendt D."/>
            <person name="Savage R."/>
            <person name="Osoegawa K."/>
            <person name="de Jong P."/>
            <person name="Lindberg D.R."/>
            <person name="Seaver E.C."/>
            <person name="Weisblat D.A."/>
            <person name="Putnam N.H."/>
            <person name="Grigoriev I.V."/>
            <person name="Rokhsar D.S."/>
        </authorList>
    </citation>
    <scope>NUCLEOTIDE SEQUENCE</scope>
    <source>
        <strain evidence="16">I ESC-2004</strain>
    </source>
</reference>
<organism evidence="14">
    <name type="scientific">Capitella teleta</name>
    <name type="common">Polychaete worm</name>
    <dbReference type="NCBI Taxonomy" id="283909"/>
    <lineage>
        <taxon>Eukaryota</taxon>
        <taxon>Metazoa</taxon>
        <taxon>Spiralia</taxon>
        <taxon>Lophotrochozoa</taxon>
        <taxon>Annelida</taxon>
        <taxon>Polychaeta</taxon>
        <taxon>Sedentaria</taxon>
        <taxon>Scolecida</taxon>
        <taxon>Capitellidae</taxon>
        <taxon>Capitella</taxon>
    </lineage>
</organism>
<keyword evidence="4 8" id="KW-0067">ATP-binding</keyword>
<proteinExistence type="inferred from homology"/>
<protein>
    <recommendedName>
        <fullName evidence="1">glutamine--tRNA ligase</fullName>
        <ecNumber evidence="1">6.1.1.18</ecNumber>
    </recommendedName>
</protein>
<dbReference type="EMBL" id="KB299138">
    <property type="protein sequence ID" value="ELU08311.1"/>
    <property type="molecule type" value="Genomic_DNA"/>
</dbReference>
<evidence type="ECO:0000256" key="5">
    <source>
        <dbReference type="ARBA" id="ARBA00022917"/>
    </source>
</evidence>
<dbReference type="GO" id="GO:0017101">
    <property type="term" value="C:aminoacyl-tRNA synthetase multienzyme complex"/>
    <property type="evidence" value="ECO:0007669"/>
    <property type="project" value="TreeGrafter"/>
</dbReference>
<evidence type="ECO:0000259" key="13">
    <source>
        <dbReference type="Pfam" id="PF04558"/>
    </source>
</evidence>
<evidence type="ECO:0000256" key="3">
    <source>
        <dbReference type="ARBA" id="ARBA00022741"/>
    </source>
</evidence>
<keyword evidence="6 8" id="KW-0030">Aminoacyl-tRNA synthetase</keyword>
<dbReference type="FunFam" id="1.10.10.2420:FF:000001">
    <property type="entry name" value="Glutamine--tRNA ligase cytoplasmic"/>
    <property type="match status" value="1"/>
</dbReference>
<dbReference type="Gene3D" id="1.10.8.1290">
    <property type="entry name" value="Glutaminyl-tRNA synthetase, non-specific RNA binding region part 1, domain 1"/>
    <property type="match status" value="1"/>
</dbReference>
<dbReference type="EnsemblMetazoa" id="CapteT221989">
    <property type="protein sequence ID" value="CapteP221989"/>
    <property type="gene ID" value="CapteG221989"/>
</dbReference>
<feature type="domain" description="Glutaminyl-tRNA synthetase class Ib non-specific RNA-binding" evidence="13">
    <location>
        <begin position="23"/>
        <end position="181"/>
    </location>
</feature>
<evidence type="ECO:0000313" key="16">
    <source>
        <dbReference type="Proteomes" id="UP000014760"/>
    </source>
</evidence>
<evidence type="ECO:0000259" key="11">
    <source>
        <dbReference type="Pfam" id="PF03950"/>
    </source>
</evidence>
<dbReference type="GO" id="GO:0005829">
    <property type="term" value="C:cytosol"/>
    <property type="evidence" value="ECO:0007669"/>
    <property type="project" value="TreeGrafter"/>
</dbReference>
<dbReference type="OrthoDB" id="10250478at2759"/>
<comment type="similarity">
    <text evidence="8">Belongs to the class-I aminoacyl-tRNA synthetase family.</text>
</comment>
<dbReference type="InterPro" id="IPR050132">
    <property type="entry name" value="Gln/Glu-tRNA_Ligase"/>
</dbReference>
<sequence>MKKLLNLSAPRMRKLAGNMATDKMKLFTSIGLSDQKAKETLKNDAVSQNLADVIVEAQKGNQDAVFSRTTGNLLYHVGTRMKAQILAHRPTLIQYITEAKIASETQLNAAMDYLLHNPKPPIAIKDFETSCGVGAVVSPEDIERVVEGLIKKYKDQLNEKRYRFNMGLLMGEVRKELPWADFKAVKYEIDMAVLDLLGPKTEQDMKPLPKQKASGGNAKKEAKEKSNKRTEADLDLSNVKITTDGLIGPDGKLKSFLEMAGESQKFHKPGENYKTDGYVITSNTHEILKKHLKETGGQSLNGITYLRYDDTNPEKEEEKFFVGIKDMVEWLGYTPYKITHSSDYFQELYDLAVEMIKRDHAYICHQRSDEIKGYNPPPSPWRNRPISESLTLFEDMKKGKIDEGDATLRMKTTLEDGKQDPVAYRIKFTRHHRSKDAWCIYPTYDYTHCLCDSIENITHSLCTKEFQARRSSYYWLCNVLDLYCPVQWEYGRLALNYTVVSKRKIGKLISEKIVRSWDDPRLFTLTALRRRGFPPEAINMFCGKVGVTMSQVTLDPTMLEACVRDVLNVTAPRAMAVLEPLKVKILNLPSNAPREISVPNFPADEKKGFHKVPFSDVIYIEQNDFRELGVFKIFKFVLFGKDSKDSLVFNRTVSLKEASGKDS</sequence>
<dbReference type="FunFam" id="3.40.50.620:FF:000037">
    <property type="entry name" value="Glutamine--tRNA ligase cytoplasmic"/>
    <property type="match status" value="1"/>
</dbReference>
<dbReference type="Pfam" id="PF04558">
    <property type="entry name" value="tRNA_synt_1c_R1"/>
    <property type="match status" value="1"/>
</dbReference>
<keyword evidence="3 8" id="KW-0547">Nucleotide-binding</keyword>
<dbReference type="FunCoup" id="R7UY02">
    <property type="interactions" value="2029"/>
</dbReference>
<dbReference type="Gene3D" id="2.40.240.10">
    <property type="entry name" value="Ribosomal Protein L25, Chain P"/>
    <property type="match status" value="1"/>
</dbReference>
<evidence type="ECO:0000313" key="14">
    <source>
        <dbReference type="EMBL" id="ELU08311.1"/>
    </source>
</evidence>
<evidence type="ECO:0000259" key="12">
    <source>
        <dbReference type="Pfam" id="PF04557"/>
    </source>
</evidence>
<dbReference type="Pfam" id="PF00749">
    <property type="entry name" value="tRNA-synt_1c"/>
    <property type="match status" value="1"/>
</dbReference>
<evidence type="ECO:0000256" key="7">
    <source>
        <dbReference type="ARBA" id="ARBA00048270"/>
    </source>
</evidence>
<dbReference type="Proteomes" id="UP000014760">
    <property type="component" value="Unassembled WGS sequence"/>
</dbReference>
<accession>R7UY02</accession>
<feature type="compositionally biased region" description="Basic and acidic residues" evidence="9">
    <location>
        <begin position="218"/>
        <end position="231"/>
    </location>
</feature>